<feature type="domain" description="dUTPase-like" evidence="1">
    <location>
        <begin position="84"/>
        <end position="187"/>
    </location>
</feature>
<dbReference type="InterPro" id="IPR029054">
    <property type="entry name" value="dUTPase-like"/>
</dbReference>
<dbReference type="AlphaFoldDB" id="A0A6C0DC83"/>
<evidence type="ECO:0000259" key="1">
    <source>
        <dbReference type="Pfam" id="PF00692"/>
    </source>
</evidence>
<dbReference type="Gene3D" id="2.70.40.10">
    <property type="match status" value="1"/>
</dbReference>
<reference evidence="2" key="1">
    <citation type="journal article" date="2020" name="Nature">
        <title>Giant virus diversity and host interactions through global metagenomics.</title>
        <authorList>
            <person name="Schulz F."/>
            <person name="Roux S."/>
            <person name="Paez-Espino D."/>
            <person name="Jungbluth S."/>
            <person name="Walsh D.A."/>
            <person name="Denef V.J."/>
            <person name="McMahon K.D."/>
            <person name="Konstantinidis K.T."/>
            <person name="Eloe-Fadrosh E.A."/>
            <person name="Kyrpides N.C."/>
            <person name="Woyke T."/>
        </authorList>
    </citation>
    <scope>NUCLEOTIDE SEQUENCE</scope>
    <source>
        <strain evidence="2">GVMAG-M-3300023174-134</strain>
    </source>
</reference>
<organism evidence="2">
    <name type="scientific">viral metagenome</name>
    <dbReference type="NCBI Taxonomy" id="1070528"/>
    <lineage>
        <taxon>unclassified sequences</taxon>
        <taxon>metagenomes</taxon>
        <taxon>organismal metagenomes</taxon>
    </lineage>
</organism>
<proteinExistence type="predicted"/>
<sequence length="188" mass="21079">MASFDLFSIYKNLYKTANTINGFAILKLAIQDPELRAKYEPAIQSHNNNFLKNKFMDSGFDVFVPVKTVFDTQYQSKFVDMKIKTEMVYCNTSKDTLNTCAFTAYPRSSISKTPLMLANHTGIIDSGYRGSLIGAFRSFSNDEYIVEEGTRLLQICHPTLCPIFVIIVDESELSSTERNDGGFGSTGI</sequence>
<evidence type="ECO:0000313" key="2">
    <source>
        <dbReference type="EMBL" id="QHT14022.1"/>
    </source>
</evidence>
<dbReference type="InterPro" id="IPR036157">
    <property type="entry name" value="dUTPase-like_sf"/>
</dbReference>
<accession>A0A6C0DC83</accession>
<protein>
    <recommendedName>
        <fullName evidence="1">dUTPase-like domain-containing protein</fullName>
    </recommendedName>
</protein>
<dbReference type="Pfam" id="PF00692">
    <property type="entry name" value="dUTPase"/>
    <property type="match status" value="1"/>
</dbReference>
<dbReference type="EMBL" id="MN739578">
    <property type="protein sequence ID" value="QHT14022.1"/>
    <property type="molecule type" value="Genomic_DNA"/>
</dbReference>
<name>A0A6C0DC83_9ZZZZ</name>
<dbReference type="SUPFAM" id="SSF51283">
    <property type="entry name" value="dUTPase-like"/>
    <property type="match status" value="1"/>
</dbReference>